<sequence>MKVCLFQFIYLCIKKVKIVKFKISILQKNEERILLTLQFIWYKRYGYINVTEIRWVILCYEKSQYTQSQNPRVYIKLNSYWHQLNLLIQFDTKTLFWVLKEKCCIKQWNLQLMETQTVY</sequence>
<proteinExistence type="predicted"/>
<evidence type="ECO:0000313" key="1">
    <source>
        <dbReference type="EMBL" id="CAD8113299.1"/>
    </source>
</evidence>
<gene>
    <name evidence="1" type="ORF">PSON_ATCC_30995.1.T1030040</name>
</gene>
<name>A0A8S1QBY3_9CILI</name>
<dbReference type="AlphaFoldDB" id="A0A8S1QBY3"/>
<accession>A0A8S1QBY3</accession>
<organism evidence="1 2">
    <name type="scientific">Paramecium sonneborni</name>
    <dbReference type="NCBI Taxonomy" id="65129"/>
    <lineage>
        <taxon>Eukaryota</taxon>
        <taxon>Sar</taxon>
        <taxon>Alveolata</taxon>
        <taxon>Ciliophora</taxon>
        <taxon>Intramacronucleata</taxon>
        <taxon>Oligohymenophorea</taxon>
        <taxon>Peniculida</taxon>
        <taxon>Parameciidae</taxon>
        <taxon>Paramecium</taxon>
    </lineage>
</organism>
<reference evidence="1" key="1">
    <citation type="submission" date="2021-01" db="EMBL/GenBank/DDBJ databases">
        <authorList>
            <consortium name="Genoscope - CEA"/>
            <person name="William W."/>
        </authorList>
    </citation>
    <scope>NUCLEOTIDE SEQUENCE</scope>
</reference>
<protein>
    <submittedName>
        <fullName evidence="1">Uncharacterized protein</fullName>
    </submittedName>
</protein>
<dbReference type="Proteomes" id="UP000692954">
    <property type="component" value="Unassembled WGS sequence"/>
</dbReference>
<dbReference type="EMBL" id="CAJJDN010000103">
    <property type="protein sequence ID" value="CAD8113299.1"/>
    <property type="molecule type" value="Genomic_DNA"/>
</dbReference>
<comment type="caution">
    <text evidence="1">The sequence shown here is derived from an EMBL/GenBank/DDBJ whole genome shotgun (WGS) entry which is preliminary data.</text>
</comment>
<keyword evidence="2" id="KW-1185">Reference proteome</keyword>
<evidence type="ECO:0000313" key="2">
    <source>
        <dbReference type="Proteomes" id="UP000692954"/>
    </source>
</evidence>